<dbReference type="GO" id="GO:0008270">
    <property type="term" value="F:zinc ion binding"/>
    <property type="evidence" value="ECO:0007669"/>
    <property type="project" value="UniProtKB-KW"/>
</dbReference>
<evidence type="ECO:0000313" key="5">
    <source>
        <dbReference type="EMBL" id="AAZ38170.1"/>
    </source>
</evidence>
<keyword evidence="6" id="KW-1185">Reference proteome</keyword>
<keyword evidence="2" id="KW-0863">Zinc-finger</keyword>
<evidence type="ECO:0000256" key="1">
    <source>
        <dbReference type="ARBA" id="ARBA00022723"/>
    </source>
</evidence>
<protein>
    <submittedName>
        <fullName evidence="5">Hoar</fullName>
    </submittedName>
</protein>
<sequence length="704" mass="79360">MAPSDQFIHVGDVNEFTKTWKFIGVTLKDHYLYSNRFHELYNVIVGMNVNKDSAGLKALLTMLTKCVVLEHVLICMQSYVDYYEKINASNTQYSLVKNFLMRLNTITLEEALIDCTQLHERMQSMGSDMQMIDFECNIRKTLDSITKVLYPAVNAFYANIQKNIVKQVEKMQDLLIVYNLQNLITQCQRCKRGHTYYQHKDCQHKLCAKCAYHSLLKVKQCIVCVKIKALRDADLSDDEDSHYSIQPLSLDQRRLSRAATPAPEKIGDDDEEEGDDEQVANADESMDRNPQSQAPTEYYSSDSDDDDEDEPRDDGDDKADNNDTQVNIFDINKNNDGKICDGDDISISHQDDNGGNYDINSDDANDLIINNNHQKILEEQKVIEEAVNIIDRSISQTDVEHCDNATDAFQDINKIINDKVVKLREKAADTLKAMHLSIEETEKASDDLMALIANATNVTASATNIDNTDILTVFDELSGHSNNISDNEIVDAINNINENAINNINDNEIVDAINNIQELNDIDTNLRKNNSTATAESILRDLSDTIPGSSPDVAEPVADKIAEPSVVVPADNEIISATTEAPVVDEDLMTKNLKVKIKNEPGAFKDEPVDYFEYKFNGGMQADDVVIKLERDDDCYEVPVAPRSPIKRKLDDDDDDVIIIEEENAKFIPKAPTYVITTYSRVLHNDTTQPPTKRIKKESESEDK</sequence>
<organismHost>
    <name type="scientific">Lepidoptera</name>
    <name type="common">moths &amp; butterflies</name>
    <dbReference type="NCBI Taxonomy" id="7088"/>
</organismHost>
<dbReference type="GeneID" id="3974288"/>
<evidence type="ECO:0000256" key="4">
    <source>
        <dbReference type="SAM" id="MobiDB-lite"/>
    </source>
</evidence>
<dbReference type="EMBL" id="DQ123841">
    <property type="protein sequence ID" value="AAZ38170.1"/>
    <property type="molecule type" value="Genomic_DNA"/>
</dbReference>
<reference evidence="6" key="1">
    <citation type="journal article" date="2005" name="J. Invertebr. Pathol.">
        <title>Molecular characterization of Agrotis segetum nucleopolyhedrovirus from Poland.</title>
        <authorList>
            <person name="Jakubowska A."/>
            <person name="van Oers M.M."/>
            <person name="Ziemnicka J."/>
            <person name="Lipa J.J."/>
            <person name="Vlak J.M."/>
        </authorList>
    </citation>
    <scope>NUCLEOTIDE SEQUENCE [LARGE SCALE GENOMIC DNA]</scope>
</reference>
<evidence type="ECO:0000256" key="2">
    <source>
        <dbReference type="ARBA" id="ARBA00022771"/>
    </source>
</evidence>
<feature type="compositionally biased region" description="Acidic residues" evidence="4">
    <location>
        <begin position="267"/>
        <end position="278"/>
    </location>
</feature>
<dbReference type="Proteomes" id="UP000204644">
    <property type="component" value="Segment"/>
</dbReference>
<dbReference type="KEGG" id="vg:3974288"/>
<feature type="compositionally biased region" description="Acidic residues" evidence="4">
    <location>
        <begin position="302"/>
        <end position="317"/>
    </location>
</feature>
<name>Q287R8_NPVAS</name>
<dbReference type="OrthoDB" id="11819at10239"/>
<keyword evidence="3" id="KW-0862">Zinc</keyword>
<evidence type="ECO:0000313" key="6">
    <source>
        <dbReference type="Proteomes" id="UP000204644"/>
    </source>
</evidence>
<dbReference type="InterPro" id="IPR017907">
    <property type="entry name" value="Znf_RING_CS"/>
</dbReference>
<reference evidence="5 6" key="2">
    <citation type="journal article" date="2006" name="J. Gen. Virol.">
        <title>Genome sequence of an enhancin gene-rich nucleopolyhedrovirus (NPV) from Agrotis segetum: collinearity with Spodoptera exigua multiple NPV.</title>
        <authorList>
            <person name="Jakubowska A.K."/>
            <person name="Peters S.A."/>
            <person name="Ziemnicka J."/>
            <person name="Vlak J.M."/>
            <person name="van Oers M.M."/>
        </authorList>
    </citation>
    <scope>NUCLEOTIDE SEQUENCE [LARGE SCALE GENOMIC DNA]</scope>
</reference>
<feature type="region of interest" description="Disordered" evidence="4">
    <location>
        <begin position="685"/>
        <end position="704"/>
    </location>
</feature>
<feature type="compositionally biased region" description="Polar residues" evidence="4">
    <location>
        <begin position="288"/>
        <end position="301"/>
    </location>
</feature>
<organism evidence="5 6">
    <name type="scientific">Agrotis segetum nuclear polyhedrosis virus</name>
    <name type="common">AsNPV</name>
    <dbReference type="NCBI Taxonomy" id="1962501"/>
    <lineage>
        <taxon>Viruses</taxon>
        <taxon>Viruses incertae sedis</taxon>
        <taxon>Naldaviricetes</taxon>
        <taxon>Lefavirales</taxon>
        <taxon>Baculoviridae</taxon>
        <taxon>Alphabaculovirus</taxon>
        <taxon>Alphabaculovirus agsegetum</taxon>
    </lineage>
</organism>
<keyword evidence="1" id="KW-0479">Metal-binding</keyword>
<evidence type="ECO:0000256" key="3">
    <source>
        <dbReference type="ARBA" id="ARBA00022833"/>
    </source>
</evidence>
<accession>Q287R8</accession>
<feature type="region of interest" description="Disordered" evidence="4">
    <location>
        <begin position="253"/>
        <end position="335"/>
    </location>
</feature>
<dbReference type="PROSITE" id="PS00518">
    <property type="entry name" value="ZF_RING_1"/>
    <property type="match status" value="1"/>
</dbReference>
<dbReference type="RefSeq" id="YP_529674.1">
    <property type="nucleotide sequence ID" value="NC_007921.1"/>
</dbReference>
<proteinExistence type="predicted"/>